<dbReference type="Proteomes" id="UP000636518">
    <property type="component" value="Unassembled WGS sequence"/>
</dbReference>
<dbReference type="EMBL" id="JABWRB020000001">
    <property type="protein sequence ID" value="MBV4495021.1"/>
    <property type="molecule type" value="Genomic_DNA"/>
</dbReference>
<organism evidence="1">
    <name type="scientific">Pseudomonas zanjanensis</name>
    <dbReference type="NCBI Taxonomy" id="2745496"/>
    <lineage>
        <taxon>Bacteria</taxon>
        <taxon>Pseudomonadati</taxon>
        <taxon>Pseudomonadota</taxon>
        <taxon>Gammaproteobacteria</taxon>
        <taxon>Pseudomonadales</taxon>
        <taxon>Pseudomonadaceae</taxon>
        <taxon>Pseudomonas</taxon>
    </lineage>
</organism>
<reference evidence="2" key="3">
    <citation type="submission" date="2021-06" db="EMBL/GenBank/DDBJ databases">
        <title>Updating the genus Pseudomonas: Description of 43 new species and partition of the Pseudomonas putida group.</title>
        <authorList>
            <person name="Girard L."/>
            <person name="Lood C."/>
            <person name="Vandamme P."/>
            <person name="Rokni-Zadeh H."/>
            <person name="Van Noort V."/>
            <person name="Hofte M."/>
            <person name="Lavigne R."/>
            <person name="De Mot R."/>
        </authorList>
    </citation>
    <scope>NUCLEOTIDE SEQUENCE</scope>
    <source>
        <strain evidence="2">SWRI12</strain>
    </source>
</reference>
<reference evidence="1 3" key="1">
    <citation type="journal article" date="2020" name="Microorganisms">
        <title>Reliable Identification of Environmental Pseudomonas Isolates Using the rpoD Gene.</title>
        <authorList>
            <consortium name="The Broad Institute Genome Sequencing Platform"/>
            <person name="Girard L."/>
            <person name="Lood C."/>
            <person name="Rokni-Zadeh H."/>
            <person name="van Noort V."/>
            <person name="Lavigne R."/>
            <person name="De Mot R."/>
        </authorList>
    </citation>
    <scope>NUCLEOTIDE SEQUENCE</scope>
    <source>
        <strain evidence="1 3">SWRI12</strain>
    </source>
</reference>
<reference evidence="1" key="2">
    <citation type="submission" date="2020-07" db="EMBL/GenBank/DDBJ databases">
        <authorList>
            <person name="Lood C."/>
            <person name="Girard L."/>
        </authorList>
    </citation>
    <scope>NUCLEOTIDE SEQUENCE</scope>
    <source>
        <strain evidence="1">SWRI12</strain>
    </source>
</reference>
<dbReference type="EMBL" id="JABWRB010000022">
    <property type="protein sequence ID" value="MBC3391426.1"/>
    <property type="molecule type" value="Genomic_DNA"/>
</dbReference>
<dbReference type="RefSeq" id="WP_186707353.1">
    <property type="nucleotide sequence ID" value="NZ_JABWRB020000001.1"/>
</dbReference>
<protein>
    <submittedName>
        <fullName evidence="1">Uncharacterized protein</fullName>
    </submittedName>
</protein>
<sequence>MSIPVYGVLPMAGHPLMADGPRLPSGKLVFRGVVTSKRSLTEYIGDPKEPDGFKDEYLIGHLPPLASGSGDCRMYIFEGLFEEPVAWVDCDVLAESFELMVDE</sequence>
<keyword evidence="3" id="KW-1185">Reference proteome</keyword>
<evidence type="ECO:0000313" key="1">
    <source>
        <dbReference type="EMBL" id="MBC3391426.1"/>
    </source>
</evidence>
<comment type="caution">
    <text evidence="1">The sequence shown here is derived from an EMBL/GenBank/DDBJ whole genome shotgun (WGS) entry which is preliminary data.</text>
</comment>
<dbReference type="AlphaFoldDB" id="A0A923JM69"/>
<evidence type="ECO:0000313" key="3">
    <source>
        <dbReference type="Proteomes" id="UP000636518"/>
    </source>
</evidence>
<gene>
    <name evidence="2" type="ORF">HU715_006585</name>
    <name evidence="1" type="ORF">HU715_17340</name>
</gene>
<evidence type="ECO:0000313" key="2">
    <source>
        <dbReference type="EMBL" id="MBV4495021.1"/>
    </source>
</evidence>
<accession>A0A923JM69</accession>
<name>A0A923JM69_9PSED</name>
<proteinExistence type="predicted"/>